<gene>
    <name evidence="3" type="ORF">B0H15DRAFT_469278</name>
</gene>
<accession>A0AAD6U192</accession>
<evidence type="ECO:0000313" key="4">
    <source>
        <dbReference type="Proteomes" id="UP001222325"/>
    </source>
</evidence>
<feature type="region of interest" description="Disordered" evidence="1">
    <location>
        <begin position="1"/>
        <end position="20"/>
    </location>
</feature>
<protein>
    <recommendedName>
        <fullName evidence="2">DUF6593 domain-containing protein</fullName>
    </recommendedName>
</protein>
<name>A0AAD6U192_9AGAR</name>
<sequence length="199" mass="22071">MNPFSQGWSNTPQQRSYVHHNTAGSPSLYGALPFSAPPNSSPNVIKFTFLASNGTILNSPISGPQAQIYFRVTTDSTTSGFSVVQNARLESIAVIEWRRHPVVEIYGIVSKRDSSQLLSLSPDRTHRIMNVRGRNFRWMPHEHYVGLYSTSPVNPQFFGRILQTADGTAFEVTAEALQIGLLEIFVVSSLLLMCGRSID</sequence>
<evidence type="ECO:0000313" key="3">
    <source>
        <dbReference type="EMBL" id="KAJ7081358.1"/>
    </source>
</evidence>
<organism evidence="3 4">
    <name type="scientific">Mycena belliarum</name>
    <dbReference type="NCBI Taxonomy" id="1033014"/>
    <lineage>
        <taxon>Eukaryota</taxon>
        <taxon>Fungi</taxon>
        <taxon>Dikarya</taxon>
        <taxon>Basidiomycota</taxon>
        <taxon>Agaricomycotina</taxon>
        <taxon>Agaricomycetes</taxon>
        <taxon>Agaricomycetidae</taxon>
        <taxon>Agaricales</taxon>
        <taxon>Marasmiineae</taxon>
        <taxon>Mycenaceae</taxon>
        <taxon>Mycena</taxon>
    </lineage>
</organism>
<dbReference type="AlphaFoldDB" id="A0AAD6U192"/>
<keyword evidence="4" id="KW-1185">Reference proteome</keyword>
<dbReference type="Proteomes" id="UP001222325">
    <property type="component" value="Unassembled WGS sequence"/>
</dbReference>
<proteinExistence type="predicted"/>
<feature type="domain" description="DUF6593" evidence="2">
    <location>
        <begin position="56"/>
        <end position="150"/>
    </location>
</feature>
<dbReference type="Pfam" id="PF20236">
    <property type="entry name" value="DUF6593"/>
    <property type="match status" value="1"/>
</dbReference>
<evidence type="ECO:0000256" key="1">
    <source>
        <dbReference type="SAM" id="MobiDB-lite"/>
    </source>
</evidence>
<dbReference type="InterPro" id="IPR046528">
    <property type="entry name" value="DUF6593"/>
</dbReference>
<evidence type="ECO:0000259" key="2">
    <source>
        <dbReference type="Pfam" id="PF20236"/>
    </source>
</evidence>
<dbReference type="EMBL" id="JARJCN010000050">
    <property type="protein sequence ID" value="KAJ7081358.1"/>
    <property type="molecule type" value="Genomic_DNA"/>
</dbReference>
<reference evidence="3" key="1">
    <citation type="submission" date="2023-03" db="EMBL/GenBank/DDBJ databases">
        <title>Massive genome expansion in bonnet fungi (Mycena s.s.) driven by repeated elements and novel gene families across ecological guilds.</title>
        <authorList>
            <consortium name="Lawrence Berkeley National Laboratory"/>
            <person name="Harder C.B."/>
            <person name="Miyauchi S."/>
            <person name="Viragh M."/>
            <person name="Kuo A."/>
            <person name="Thoen E."/>
            <person name="Andreopoulos B."/>
            <person name="Lu D."/>
            <person name="Skrede I."/>
            <person name="Drula E."/>
            <person name="Henrissat B."/>
            <person name="Morin E."/>
            <person name="Kohler A."/>
            <person name="Barry K."/>
            <person name="LaButti K."/>
            <person name="Morin E."/>
            <person name="Salamov A."/>
            <person name="Lipzen A."/>
            <person name="Mereny Z."/>
            <person name="Hegedus B."/>
            <person name="Baldrian P."/>
            <person name="Stursova M."/>
            <person name="Weitz H."/>
            <person name="Taylor A."/>
            <person name="Grigoriev I.V."/>
            <person name="Nagy L.G."/>
            <person name="Martin F."/>
            <person name="Kauserud H."/>
        </authorList>
    </citation>
    <scope>NUCLEOTIDE SEQUENCE</scope>
    <source>
        <strain evidence="3">CBHHK173m</strain>
    </source>
</reference>
<feature type="compositionally biased region" description="Polar residues" evidence="1">
    <location>
        <begin position="1"/>
        <end position="16"/>
    </location>
</feature>
<comment type="caution">
    <text evidence="3">The sequence shown here is derived from an EMBL/GenBank/DDBJ whole genome shotgun (WGS) entry which is preliminary data.</text>
</comment>